<dbReference type="InterPro" id="IPR037123">
    <property type="entry name" value="PRibGlycinamide_synth_C_sf"/>
</dbReference>
<dbReference type="Gene3D" id="3.90.600.10">
    <property type="entry name" value="Phosphoribosylglycinamide synthetase, C-terminal domain"/>
    <property type="match status" value="1"/>
</dbReference>
<evidence type="ECO:0000256" key="9">
    <source>
        <dbReference type="ARBA" id="ARBA00038345"/>
    </source>
</evidence>
<evidence type="ECO:0000256" key="2">
    <source>
        <dbReference type="ARBA" id="ARBA00001946"/>
    </source>
</evidence>
<dbReference type="InterPro" id="IPR020559">
    <property type="entry name" value="PRibGlycinamide_synth_CS"/>
</dbReference>
<comment type="catalytic activity">
    <reaction evidence="12">
        <text>5-phospho-beta-D-ribosylamine + glycine + ATP = N(1)-(5-phospho-beta-D-ribosyl)glycinamide + ADP + phosphate + H(+)</text>
        <dbReference type="Rhea" id="RHEA:17453"/>
        <dbReference type="ChEBI" id="CHEBI:15378"/>
        <dbReference type="ChEBI" id="CHEBI:30616"/>
        <dbReference type="ChEBI" id="CHEBI:43474"/>
        <dbReference type="ChEBI" id="CHEBI:57305"/>
        <dbReference type="ChEBI" id="CHEBI:58681"/>
        <dbReference type="ChEBI" id="CHEBI:143788"/>
        <dbReference type="ChEBI" id="CHEBI:456216"/>
        <dbReference type="EC" id="6.3.4.13"/>
    </reaction>
</comment>
<dbReference type="GO" id="GO:0009113">
    <property type="term" value="P:purine nucleobase biosynthetic process"/>
    <property type="evidence" value="ECO:0007669"/>
    <property type="project" value="InterPro"/>
</dbReference>
<comment type="cofactor">
    <cofactor evidence="2">
        <name>Mg(2+)</name>
        <dbReference type="ChEBI" id="CHEBI:18420"/>
    </cofactor>
</comment>
<dbReference type="InterPro" id="IPR016185">
    <property type="entry name" value="PreATP-grasp_dom_sf"/>
</dbReference>
<sequence>MVDKLYCAPGNVGMAELATLAPIEVDDLRATREFVLENKIDLVVIGPELPLVLGMTDMLEAEGVTVFGPAKAAAQLEGSKAMMKALCERHNVPTAGYRTFSDAEAAKAYVKGQGAPIVVKASGLAAGKGAIVCLTIQHAMEAIDSIMITRDFGDAGNEVVIEDFLEGEEASFIALVDGKHILPFAGSQDHKAVGEGDTGPNTGGMGAYSPAPLLDDEEMVRRVMDQVMEPIVNGMADEGMPFKGVLYAGLMIDRGRIQVLEFNTRFGDPECQPLLMRMKSDIVPILLACSDGTLDQHTIDWDERAAMCVVMAAGGYPAAYEKELPISGLDKAAELKDTMVFHAGTRGQNGQILTNGGRVLGVTALGDKVSGAKQAAYAAVEKIRWRDVYYRRDIGYRAIEREEEALAAAEEAASTES</sequence>
<evidence type="ECO:0000256" key="7">
    <source>
        <dbReference type="ARBA" id="ARBA00022755"/>
    </source>
</evidence>
<dbReference type="InterPro" id="IPR000115">
    <property type="entry name" value="PRibGlycinamide_synth"/>
</dbReference>
<dbReference type="InterPro" id="IPR020560">
    <property type="entry name" value="PRibGlycinamide_synth_C-dom"/>
</dbReference>
<dbReference type="EC" id="6.3.4.13" evidence="4 12"/>
<keyword evidence="6 13" id="KW-0547">Nucleotide-binding</keyword>
<dbReference type="Gene3D" id="3.40.50.20">
    <property type="match status" value="1"/>
</dbReference>
<evidence type="ECO:0000313" key="15">
    <source>
        <dbReference type="EMBL" id="CRH07912.1"/>
    </source>
</evidence>
<comment type="similarity">
    <text evidence="9 12">Belongs to the GARS family.</text>
</comment>
<evidence type="ECO:0000256" key="8">
    <source>
        <dbReference type="ARBA" id="ARBA00022840"/>
    </source>
</evidence>
<dbReference type="PANTHER" id="PTHR43472:SF1">
    <property type="entry name" value="PHOSPHORIBOSYLAMINE--GLYCINE LIGASE, CHLOROPLASTIC"/>
    <property type="match status" value="1"/>
</dbReference>
<dbReference type="InterPro" id="IPR011761">
    <property type="entry name" value="ATP-grasp"/>
</dbReference>
<protein>
    <recommendedName>
        <fullName evidence="4 12">Phosphoribosylamine--glycine ligase</fullName>
        <ecNumber evidence="4 12">6.3.4.13</ecNumber>
    </recommendedName>
    <alternativeName>
        <fullName evidence="12">GARS</fullName>
    </alternativeName>
    <alternativeName>
        <fullName evidence="10 12">Glycinamide ribonucleotide synthetase</fullName>
    </alternativeName>
    <alternativeName>
        <fullName evidence="11 12">Phosphoribosylglycinamide synthetase</fullName>
    </alternativeName>
</protein>
<dbReference type="GO" id="GO:0004637">
    <property type="term" value="F:phosphoribosylamine-glycine ligase activity"/>
    <property type="evidence" value="ECO:0007669"/>
    <property type="project" value="UniProtKB-UniRule"/>
</dbReference>
<name>A0A1S7LLW2_MAGMO</name>
<evidence type="ECO:0000256" key="4">
    <source>
        <dbReference type="ARBA" id="ARBA00013255"/>
    </source>
</evidence>
<dbReference type="Gene3D" id="3.30.1490.20">
    <property type="entry name" value="ATP-grasp fold, A domain"/>
    <property type="match status" value="1"/>
</dbReference>
<dbReference type="InterPro" id="IPR020562">
    <property type="entry name" value="PRibGlycinamide_synth_N"/>
</dbReference>
<dbReference type="HAMAP" id="MF_00138">
    <property type="entry name" value="GARS"/>
    <property type="match status" value="1"/>
</dbReference>
<dbReference type="FunFam" id="3.90.600.10:FF:000001">
    <property type="entry name" value="Trifunctional purine biosynthetic protein adenosine-3"/>
    <property type="match status" value="1"/>
</dbReference>
<proteinExistence type="inferred from homology"/>
<dbReference type="SUPFAM" id="SSF56059">
    <property type="entry name" value="Glutathione synthetase ATP-binding domain-like"/>
    <property type="match status" value="1"/>
</dbReference>
<evidence type="ECO:0000256" key="1">
    <source>
        <dbReference type="ARBA" id="ARBA00001936"/>
    </source>
</evidence>
<dbReference type="PANTHER" id="PTHR43472">
    <property type="entry name" value="PHOSPHORIBOSYLAMINE--GLYCINE LIGASE"/>
    <property type="match status" value="1"/>
</dbReference>
<feature type="domain" description="ATP-grasp" evidence="14">
    <location>
        <begin position="84"/>
        <end position="291"/>
    </location>
</feature>
<keyword evidence="5 12" id="KW-0436">Ligase</keyword>
<dbReference type="FunFam" id="3.30.470.20:FF:000031">
    <property type="entry name" value="Phosphoribosylamine--glycine ligase"/>
    <property type="match status" value="1"/>
</dbReference>
<dbReference type="InterPro" id="IPR020561">
    <property type="entry name" value="PRibGlycinamid_synth_ATP-grasp"/>
</dbReference>
<evidence type="ECO:0000256" key="12">
    <source>
        <dbReference type="HAMAP-Rule" id="MF_00138"/>
    </source>
</evidence>
<dbReference type="InterPro" id="IPR013815">
    <property type="entry name" value="ATP_grasp_subdomain_1"/>
</dbReference>
<dbReference type="Gene3D" id="3.30.470.20">
    <property type="entry name" value="ATP-grasp fold, B domain"/>
    <property type="match status" value="1"/>
</dbReference>
<comment type="cofactor">
    <cofactor evidence="1">
        <name>Mn(2+)</name>
        <dbReference type="ChEBI" id="CHEBI:29035"/>
    </cofactor>
</comment>
<evidence type="ECO:0000256" key="10">
    <source>
        <dbReference type="ARBA" id="ARBA00042242"/>
    </source>
</evidence>
<evidence type="ECO:0000256" key="3">
    <source>
        <dbReference type="ARBA" id="ARBA00005174"/>
    </source>
</evidence>
<reference evidence="15" key="1">
    <citation type="submission" date="2015-04" db="EMBL/GenBank/DDBJ databases">
        <authorList>
            <person name="Syromyatnikov M.Y."/>
            <person name="Popov V.N."/>
        </authorList>
    </citation>
    <scope>NUCLEOTIDE SEQUENCE</scope>
    <source>
        <strain evidence="15">MO-1</strain>
    </source>
</reference>
<dbReference type="Pfam" id="PF01071">
    <property type="entry name" value="GARS_A"/>
    <property type="match status" value="1"/>
</dbReference>
<dbReference type="EMBL" id="LO017727">
    <property type="protein sequence ID" value="CRH07912.1"/>
    <property type="molecule type" value="Genomic_DNA"/>
</dbReference>
<dbReference type="GO" id="GO:0046872">
    <property type="term" value="F:metal ion binding"/>
    <property type="evidence" value="ECO:0007669"/>
    <property type="project" value="InterPro"/>
</dbReference>
<dbReference type="Pfam" id="PF02843">
    <property type="entry name" value="GARS_C"/>
    <property type="match status" value="1"/>
</dbReference>
<dbReference type="UniPathway" id="UPA00074">
    <property type="reaction ID" value="UER00125"/>
</dbReference>
<dbReference type="PROSITE" id="PS00184">
    <property type="entry name" value="GARS"/>
    <property type="match status" value="1"/>
</dbReference>
<dbReference type="Pfam" id="PF02844">
    <property type="entry name" value="GARS_N"/>
    <property type="match status" value="1"/>
</dbReference>
<dbReference type="SMART" id="SM01209">
    <property type="entry name" value="GARS_A"/>
    <property type="match status" value="1"/>
</dbReference>
<comment type="pathway">
    <text evidence="3 12">Purine metabolism; IMP biosynthesis via de novo pathway; N(1)-(5-phospho-D-ribosyl)glycinamide from 5-phospho-alpha-D-ribose 1-diphosphate: step 2/2.</text>
</comment>
<dbReference type="NCBIfam" id="TIGR00877">
    <property type="entry name" value="purD"/>
    <property type="match status" value="1"/>
</dbReference>
<evidence type="ECO:0000259" key="14">
    <source>
        <dbReference type="PROSITE" id="PS50975"/>
    </source>
</evidence>
<dbReference type="InterPro" id="IPR011054">
    <property type="entry name" value="Rudment_hybrid_motif"/>
</dbReference>
<gene>
    <name evidence="12 15" type="primary">purD</name>
    <name evidence="15" type="ORF">MAGMO_3783</name>
</gene>
<keyword evidence="8 13" id="KW-0067">ATP-binding</keyword>
<dbReference type="SUPFAM" id="SSF52440">
    <property type="entry name" value="PreATP-grasp domain"/>
    <property type="match status" value="1"/>
</dbReference>
<organism evidence="15">
    <name type="scientific">Magnetococcus massalia (strain MO-1)</name>
    <dbReference type="NCBI Taxonomy" id="451514"/>
    <lineage>
        <taxon>Bacteria</taxon>
        <taxon>Pseudomonadati</taxon>
        <taxon>Pseudomonadota</taxon>
        <taxon>Magnetococcia</taxon>
        <taxon>Magnetococcales</taxon>
        <taxon>Magnetococcaceae</taxon>
        <taxon>Magnetococcus</taxon>
    </lineage>
</organism>
<evidence type="ECO:0000256" key="6">
    <source>
        <dbReference type="ARBA" id="ARBA00022741"/>
    </source>
</evidence>
<evidence type="ECO:0000256" key="13">
    <source>
        <dbReference type="PROSITE-ProRule" id="PRU00409"/>
    </source>
</evidence>
<evidence type="ECO:0000256" key="11">
    <source>
        <dbReference type="ARBA" id="ARBA00042864"/>
    </source>
</evidence>
<dbReference type="GO" id="GO:0006189">
    <property type="term" value="P:'de novo' IMP biosynthetic process"/>
    <property type="evidence" value="ECO:0007669"/>
    <property type="project" value="UniProtKB-UniRule"/>
</dbReference>
<dbReference type="SMART" id="SM01210">
    <property type="entry name" value="GARS_C"/>
    <property type="match status" value="1"/>
</dbReference>
<dbReference type="GO" id="GO:0005524">
    <property type="term" value="F:ATP binding"/>
    <property type="evidence" value="ECO:0007669"/>
    <property type="project" value="UniProtKB-UniRule"/>
</dbReference>
<dbReference type="AlphaFoldDB" id="A0A1S7LLW2"/>
<dbReference type="SUPFAM" id="SSF51246">
    <property type="entry name" value="Rudiment single hybrid motif"/>
    <property type="match status" value="1"/>
</dbReference>
<accession>A0A1S7LLW2</accession>
<evidence type="ECO:0000256" key="5">
    <source>
        <dbReference type="ARBA" id="ARBA00022598"/>
    </source>
</evidence>
<dbReference type="PROSITE" id="PS50975">
    <property type="entry name" value="ATP_GRASP"/>
    <property type="match status" value="1"/>
</dbReference>
<keyword evidence="7 12" id="KW-0658">Purine biosynthesis</keyword>